<sequence length="402" mass="43803">MTSTSIPTGLLPAGPTEPSPMLSGTEKQLFPVAPIEFALRGTQHGSSLALTMYRECYSENKRFSCRAAAHPSSPPFVPFVQLCPSLLSIDGPQHTAARRLLAQGLNPGFIARMRPVVQQIVDNALDDLAAAEPPVDFQEIVSVPIGEQLMAKLLGVEPKTVHELAAHVDAAMSVCEIGDEEVSRRWSALCTMVIDILHRKLAEPGDDLLSTIAQANRQQSTMTDEQVVGMLLTVVIGGVDTPIAVITNGLASLLHHRDQYERLVEDPGRVARAVEEIVRFNPATEIEHLRVVTEDVVIAGTALSAGSPAFTSITSANRDSDQFLDPDEFDVERNPNEHIAFGYGPHACPASAYSRMCLTTFFTSLTQRFPQLQLARPFEDLERRGKGLHSVGIKELLVTWPT</sequence>
<dbReference type="PANTHER" id="PTHR46696:SF5">
    <property type="entry name" value="CYTOCHROME P450 BJ-1"/>
    <property type="match status" value="1"/>
</dbReference>
<dbReference type="PRINTS" id="PR00359">
    <property type="entry name" value="BP450"/>
</dbReference>
<evidence type="ECO:0000256" key="7">
    <source>
        <dbReference type="ARBA" id="ARBA00023033"/>
    </source>
</evidence>
<evidence type="ECO:0000256" key="2">
    <source>
        <dbReference type="ARBA" id="ARBA00010617"/>
    </source>
</evidence>
<dbReference type="GO" id="GO:0005506">
    <property type="term" value="F:iron ion binding"/>
    <property type="evidence" value="ECO:0007669"/>
    <property type="project" value="InterPro"/>
</dbReference>
<keyword evidence="5 8" id="KW-0560">Oxidoreductase</keyword>
<evidence type="ECO:0000256" key="4">
    <source>
        <dbReference type="ARBA" id="ARBA00022723"/>
    </source>
</evidence>
<protein>
    <submittedName>
        <fullName evidence="10">Cytochrome P450</fullName>
    </submittedName>
</protein>
<accession>A0A2U8U8J5</accession>
<dbReference type="EMBL" id="MH020184">
    <property type="protein sequence ID" value="AWM98864.1"/>
    <property type="molecule type" value="Genomic_DNA"/>
</dbReference>
<dbReference type="FunFam" id="1.10.630.10:FF:000018">
    <property type="entry name" value="Cytochrome P450 monooxygenase"/>
    <property type="match status" value="1"/>
</dbReference>
<evidence type="ECO:0000256" key="3">
    <source>
        <dbReference type="ARBA" id="ARBA00022617"/>
    </source>
</evidence>
<dbReference type="AlphaFoldDB" id="A0A2U8U8J5"/>
<comment type="similarity">
    <text evidence="2 8">Belongs to the cytochrome P450 family.</text>
</comment>
<dbReference type="GO" id="GO:0020037">
    <property type="term" value="F:heme binding"/>
    <property type="evidence" value="ECO:0007669"/>
    <property type="project" value="InterPro"/>
</dbReference>
<dbReference type="SUPFAM" id="SSF48264">
    <property type="entry name" value="Cytochrome P450"/>
    <property type="match status" value="1"/>
</dbReference>
<dbReference type="GO" id="GO:0016705">
    <property type="term" value="F:oxidoreductase activity, acting on paired donors, with incorporation or reduction of molecular oxygen"/>
    <property type="evidence" value="ECO:0007669"/>
    <property type="project" value="InterPro"/>
</dbReference>
<evidence type="ECO:0000256" key="8">
    <source>
        <dbReference type="RuleBase" id="RU000461"/>
    </source>
</evidence>
<dbReference type="Pfam" id="PF00067">
    <property type="entry name" value="p450"/>
    <property type="match status" value="1"/>
</dbReference>
<dbReference type="Gene3D" id="1.10.630.10">
    <property type="entry name" value="Cytochrome P450"/>
    <property type="match status" value="1"/>
</dbReference>
<evidence type="ECO:0000256" key="1">
    <source>
        <dbReference type="ARBA" id="ARBA00001971"/>
    </source>
</evidence>
<dbReference type="InterPro" id="IPR017972">
    <property type="entry name" value="Cyt_P450_CS"/>
</dbReference>
<evidence type="ECO:0000313" key="10">
    <source>
        <dbReference type="EMBL" id="AWM98864.1"/>
    </source>
</evidence>
<keyword evidence="4 8" id="KW-0479">Metal-binding</keyword>
<organism evidence="10">
    <name type="scientific">Mycobacterium tuberculosis</name>
    <dbReference type="NCBI Taxonomy" id="1773"/>
    <lineage>
        <taxon>Bacteria</taxon>
        <taxon>Bacillati</taxon>
        <taxon>Actinomycetota</taxon>
        <taxon>Actinomycetes</taxon>
        <taxon>Mycobacteriales</taxon>
        <taxon>Mycobacteriaceae</taxon>
        <taxon>Mycobacterium</taxon>
        <taxon>Mycobacterium tuberculosis complex</taxon>
    </lineage>
</organism>
<keyword evidence="3 8" id="KW-0349">Heme</keyword>
<dbReference type="PANTHER" id="PTHR46696">
    <property type="entry name" value="P450, PUTATIVE (EUROFUNG)-RELATED"/>
    <property type="match status" value="1"/>
</dbReference>
<dbReference type="GO" id="GO:0004497">
    <property type="term" value="F:monooxygenase activity"/>
    <property type="evidence" value="ECO:0007669"/>
    <property type="project" value="UniProtKB-KW"/>
</dbReference>
<evidence type="ECO:0000256" key="5">
    <source>
        <dbReference type="ARBA" id="ARBA00023002"/>
    </source>
</evidence>
<proteinExistence type="inferred from homology"/>
<dbReference type="InterPro" id="IPR036396">
    <property type="entry name" value="Cyt_P450_sf"/>
</dbReference>
<evidence type="ECO:0000256" key="6">
    <source>
        <dbReference type="ARBA" id="ARBA00023004"/>
    </source>
</evidence>
<comment type="cofactor">
    <cofactor evidence="1">
        <name>heme</name>
        <dbReference type="ChEBI" id="CHEBI:30413"/>
    </cofactor>
</comment>
<keyword evidence="6 8" id="KW-0408">Iron</keyword>
<dbReference type="PROSITE" id="PS00086">
    <property type="entry name" value="CYTOCHROME_P450"/>
    <property type="match status" value="1"/>
</dbReference>
<feature type="region of interest" description="Disordered" evidence="9">
    <location>
        <begin position="1"/>
        <end position="24"/>
    </location>
</feature>
<evidence type="ECO:0000256" key="9">
    <source>
        <dbReference type="SAM" id="MobiDB-lite"/>
    </source>
</evidence>
<gene>
    <name evidence="10" type="primary">cyp141</name>
</gene>
<dbReference type="InterPro" id="IPR001128">
    <property type="entry name" value="Cyt_P450"/>
</dbReference>
<reference evidence="10" key="1">
    <citation type="submission" date="2018-03" db="EMBL/GenBank/DDBJ databases">
        <title>Cytochrome P45 myobacterium tuberculosis subsp.nov.</title>
        <authorList>
            <person name="Keikha M."/>
            <person name="Moghim S."/>
            <person name="Nasr Esfahani B."/>
        </authorList>
    </citation>
    <scope>NUCLEOTIDE SEQUENCE</scope>
    <source>
        <strain evidence="10">Isfahanicum</strain>
    </source>
</reference>
<keyword evidence="7 8" id="KW-0503">Monooxygenase</keyword>
<name>A0A2U8U8J5_MYCTX</name>
<dbReference type="InterPro" id="IPR002397">
    <property type="entry name" value="Cyt_P450_B"/>
</dbReference>